<evidence type="ECO:0000313" key="3">
    <source>
        <dbReference type="Proteomes" id="UP000041595"/>
    </source>
</evidence>
<dbReference type="AlphaFoldDB" id="A0A0T9UXS1"/>
<name>A0A0T9UXS1_YERAL</name>
<evidence type="ECO:0000313" key="2">
    <source>
        <dbReference type="EMBL" id="CNL81913.1"/>
    </source>
</evidence>
<keyword evidence="1" id="KW-0472">Membrane</keyword>
<reference evidence="2 3" key="1">
    <citation type="submission" date="2015-03" db="EMBL/GenBank/DDBJ databases">
        <authorList>
            <person name="Murphy D."/>
        </authorList>
    </citation>
    <scope>NUCLEOTIDE SEQUENCE [LARGE SCALE GENOMIC DNA]</scope>
    <source>
        <strain evidence="2 3">IP06005</strain>
    </source>
</reference>
<protein>
    <submittedName>
        <fullName evidence="2">Uncharacterized protein</fullName>
    </submittedName>
</protein>
<keyword evidence="1" id="KW-1133">Transmembrane helix</keyword>
<dbReference type="EMBL" id="CQEJ01000052">
    <property type="protein sequence ID" value="CNL81913.1"/>
    <property type="molecule type" value="Genomic_DNA"/>
</dbReference>
<gene>
    <name evidence="2" type="ORF">ERS137965_03987</name>
</gene>
<sequence length="46" mass="5060">MVLFRKVVQIFVYLFCLMFIGLSALSVVRAVVLASLLSMVTTPGLL</sequence>
<organism evidence="2 3">
    <name type="scientific">Yersinia aldovae</name>
    <dbReference type="NCBI Taxonomy" id="29483"/>
    <lineage>
        <taxon>Bacteria</taxon>
        <taxon>Pseudomonadati</taxon>
        <taxon>Pseudomonadota</taxon>
        <taxon>Gammaproteobacteria</taxon>
        <taxon>Enterobacterales</taxon>
        <taxon>Yersiniaceae</taxon>
        <taxon>Yersinia</taxon>
    </lineage>
</organism>
<accession>A0A0T9UXS1</accession>
<dbReference type="Proteomes" id="UP000041595">
    <property type="component" value="Unassembled WGS sequence"/>
</dbReference>
<proteinExistence type="predicted"/>
<evidence type="ECO:0000256" key="1">
    <source>
        <dbReference type="SAM" id="Phobius"/>
    </source>
</evidence>
<feature type="transmembrane region" description="Helical" evidence="1">
    <location>
        <begin position="12"/>
        <end position="37"/>
    </location>
</feature>
<keyword evidence="1" id="KW-0812">Transmembrane</keyword>